<dbReference type="InterPro" id="IPR040760">
    <property type="entry name" value="Tex55"/>
</dbReference>
<proteinExistence type="predicted"/>
<dbReference type="InterPro" id="IPR049760">
    <property type="entry name" value="DD_EFCAB10"/>
</dbReference>
<dbReference type="CDD" id="cd22976">
    <property type="entry name" value="DD_EFCAB10"/>
    <property type="match status" value="1"/>
</dbReference>
<dbReference type="Pfam" id="PF17819">
    <property type="entry name" value="Tex55"/>
    <property type="match status" value="1"/>
</dbReference>
<keyword evidence="2" id="KW-1185">Reference proteome</keyword>
<sequence>MATQGEEEARDYLEKHRILDLFNNITAQLVFNRPEQPKRFMIEVIERLREARTTQLDYPCIFDDSNIIAIFGMLDPTKKGFITLAQYKEAMSILGVKSYDEYPSGAESDKIAQDTFVREAKHGLKKSSSTFKQVP</sequence>
<gene>
    <name evidence="3" type="primary">LOC100375122</name>
</gene>
<dbReference type="Pfam" id="PF24548">
    <property type="entry name" value="EF_EFCAB10_C"/>
    <property type="match status" value="1"/>
</dbReference>
<dbReference type="PANTHER" id="PTHR21847:SF1">
    <property type="entry name" value="EF-HAND CALCIUM-BINDING DOMAIN-CONTAINING PROTEIN 10"/>
    <property type="match status" value="1"/>
</dbReference>
<dbReference type="RefSeq" id="XP_002732996.1">
    <property type="nucleotide sequence ID" value="XM_002732950.2"/>
</dbReference>
<reference evidence="3" key="1">
    <citation type="submission" date="2025-08" db="UniProtKB">
        <authorList>
            <consortium name="RefSeq"/>
        </authorList>
    </citation>
    <scope>IDENTIFICATION</scope>
    <source>
        <tissue evidence="3">Testes</tissue>
    </source>
</reference>
<dbReference type="Proteomes" id="UP000694865">
    <property type="component" value="Unplaced"/>
</dbReference>
<evidence type="ECO:0000313" key="2">
    <source>
        <dbReference type="Proteomes" id="UP000694865"/>
    </source>
</evidence>
<name>A0ABM0GM70_SACKO</name>
<dbReference type="InterPro" id="IPR039879">
    <property type="entry name" value="EFC10"/>
</dbReference>
<evidence type="ECO:0000259" key="1">
    <source>
        <dbReference type="PROSITE" id="PS50222"/>
    </source>
</evidence>
<feature type="domain" description="EF-hand" evidence="1">
    <location>
        <begin position="62"/>
        <end position="97"/>
    </location>
</feature>
<evidence type="ECO:0000313" key="3">
    <source>
        <dbReference type="RefSeq" id="XP_002732996.1"/>
    </source>
</evidence>
<dbReference type="InterPro" id="IPR002048">
    <property type="entry name" value="EF_hand_dom"/>
</dbReference>
<dbReference type="PANTHER" id="PTHR21847">
    <property type="entry name" value="EF-HAND CALCIUM-BINDING DOMAIN-CONTAINING PROTEIN 10"/>
    <property type="match status" value="1"/>
</dbReference>
<dbReference type="SUPFAM" id="SSF47391">
    <property type="entry name" value="Dimerization-anchoring domain of cAMP-dependent PK regulatory subunit"/>
    <property type="match status" value="1"/>
</dbReference>
<protein>
    <submittedName>
        <fullName evidence="3">EF-hand calcium-binding domain-containing protein 10-like</fullName>
    </submittedName>
</protein>
<dbReference type="GeneID" id="100375122"/>
<dbReference type="Gene3D" id="1.20.890.10">
    <property type="entry name" value="cAMP-dependent protein kinase regulatory subunit, dimerization-anchoring domain"/>
    <property type="match status" value="1"/>
</dbReference>
<organism evidence="2 3">
    <name type="scientific">Saccoglossus kowalevskii</name>
    <name type="common">Acorn worm</name>
    <dbReference type="NCBI Taxonomy" id="10224"/>
    <lineage>
        <taxon>Eukaryota</taxon>
        <taxon>Metazoa</taxon>
        <taxon>Hemichordata</taxon>
        <taxon>Enteropneusta</taxon>
        <taxon>Harrimaniidae</taxon>
        <taxon>Saccoglossus</taxon>
    </lineage>
</organism>
<dbReference type="InterPro" id="IPR056587">
    <property type="entry name" value="EF_EFCAB10_C"/>
</dbReference>
<dbReference type="PROSITE" id="PS50222">
    <property type="entry name" value="EF_HAND_2"/>
    <property type="match status" value="1"/>
</dbReference>
<accession>A0ABM0GM70</accession>